<dbReference type="Proteomes" id="UP000637578">
    <property type="component" value="Unassembled WGS sequence"/>
</dbReference>
<feature type="compositionally biased region" description="Basic and acidic residues" evidence="1">
    <location>
        <begin position="112"/>
        <end position="123"/>
    </location>
</feature>
<proteinExistence type="predicted"/>
<protein>
    <recommendedName>
        <fullName evidence="4">Helix-turn-helix domain-containing protein</fullName>
    </recommendedName>
</protein>
<dbReference type="Pfam" id="PF13730">
    <property type="entry name" value="HTH_36"/>
    <property type="match status" value="1"/>
</dbReference>
<evidence type="ECO:0000256" key="1">
    <source>
        <dbReference type="SAM" id="MobiDB-lite"/>
    </source>
</evidence>
<reference evidence="2" key="1">
    <citation type="journal article" date="2014" name="Int. J. Syst. Evol. Microbiol.">
        <title>Complete genome sequence of Corynebacterium casei LMG S-19264T (=DSM 44701T), isolated from a smear-ripened cheese.</title>
        <authorList>
            <consortium name="US DOE Joint Genome Institute (JGI-PGF)"/>
            <person name="Walter F."/>
            <person name="Albersmeier A."/>
            <person name="Kalinowski J."/>
            <person name="Ruckert C."/>
        </authorList>
    </citation>
    <scope>NUCLEOTIDE SEQUENCE</scope>
    <source>
        <strain evidence="2">CGMCC 4.5737</strain>
    </source>
</reference>
<feature type="region of interest" description="Disordered" evidence="1">
    <location>
        <begin position="162"/>
        <end position="191"/>
    </location>
</feature>
<feature type="region of interest" description="Disordered" evidence="1">
    <location>
        <begin position="112"/>
        <end position="149"/>
    </location>
</feature>
<organism evidence="2 3">
    <name type="scientific">Longimycelium tulufanense</name>
    <dbReference type="NCBI Taxonomy" id="907463"/>
    <lineage>
        <taxon>Bacteria</taxon>
        <taxon>Bacillati</taxon>
        <taxon>Actinomycetota</taxon>
        <taxon>Actinomycetes</taxon>
        <taxon>Pseudonocardiales</taxon>
        <taxon>Pseudonocardiaceae</taxon>
        <taxon>Longimycelium</taxon>
    </lineage>
</organism>
<feature type="compositionally biased region" description="Pro residues" evidence="1">
    <location>
        <begin position="333"/>
        <end position="345"/>
    </location>
</feature>
<name>A0A8J3CGM1_9PSEU</name>
<gene>
    <name evidence="2" type="ORF">GCM10012275_38500</name>
</gene>
<comment type="caution">
    <text evidence="2">The sequence shown here is derived from an EMBL/GenBank/DDBJ whole genome shotgun (WGS) entry which is preliminary data.</text>
</comment>
<dbReference type="EMBL" id="BMMK01000018">
    <property type="protein sequence ID" value="GGM64252.1"/>
    <property type="molecule type" value="Genomic_DNA"/>
</dbReference>
<feature type="region of interest" description="Disordered" evidence="1">
    <location>
        <begin position="330"/>
        <end position="385"/>
    </location>
</feature>
<reference evidence="2" key="2">
    <citation type="submission" date="2020-09" db="EMBL/GenBank/DDBJ databases">
        <authorList>
            <person name="Sun Q."/>
            <person name="Zhou Y."/>
        </authorList>
    </citation>
    <scope>NUCLEOTIDE SEQUENCE</scope>
    <source>
        <strain evidence="2">CGMCC 4.5737</strain>
    </source>
</reference>
<dbReference type="AlphaFoldDB" id="A0A8J3CGM1"/>
<evidence type="ECO:0000313" key="2">
    <source>
        <dbReference type="EMBL" id="GGM64252.1"/>
    </source>
</evidence>
<accession>A0A8J3CGM1</accession>
<feature type="region of interest" description="Disordered" evidence="1">
    <location>
        <begin position="243"/>
        <end position="277"/>
    </location>
</feature>
<keyword evidence="3" id="KW-1185">Reference proteome</keyword>
<sequence length="385" mass="41588">MELMTSSAELMPCGRFEWERILRRIRTLPWTIKSYGFLLASYADPDGTRIFPGNKTLAEITGHSLRTVARCLAYLRTKLGLLQVVRRGGGRGRGRRATEYRLTIPTDLLERVELLDPAERDTEPAPETDATPGTDTENTGHAPADTGSELSTTGAAWVAPVVDPAPVDNSGTDATALASEANPCPVDSETGDTGVASTAELVPPGCRARSDQPTQETTRLWSPLGDQETAHAHAYARENDPLPVAAVLPPPRPPADDTTPQHPPPQETPVPETAPDHPCVRTVAYRLDVTRPEAAAIVDAFTRHHRPSDLAAALRTTDDAQLLAYLPLHRARPTPPPSRQGPPPLCGQCDGRPGEPPAYRLVWDDDGRASPCPRCHPKAVMRDAS</sequence>
<evidence type="ECO:0000313" key="3">
    <source>
        <dbReference type="Proteomes" id="UP000637578"/>
    </source>
</evidence>
<evidence type="ECO:0008006" key="4">
    <source>
        <dbReference type="Google" id="ProtNLM"/>
    </source>
</evidence>